<protein>
    <submittedName>
        <fullName evidence="1">Uncharacterized protein</fullName>
    </submittedName>
</protein>
<accession>A0A6C0KKM9</accession>
<sequence length="166" mass="19512">MNILITPDDFSIENLFFLERKKNVIIDGSFSKIIYSDNMFIMNGLFFEFPLQLNSESSQNVFNKQCVYFNSHLQKNLLCITKISEIENSVLNYYKKTNGITKKNNLMLTNQLYNGFFKIYKDNSYIPNHGTKKYILKISGLWENQNEIGITYKFNEVIEPAMHTFP</sequence>
<dbReference type="EMBL" id="MN740900">
    <property type="protein sequence ID" value="QHU17250.1"/>
    <property type="molecule type" value="Genomic_DNA"/>
</dbReference>
<organism evidence="1">
    <name type="scientific">viral metagenome</name>
    <dbReference type="NCBI Taxonomy" id="1070528"/>
    <lineage>
        <taxon>unclassified sequences</taxon>
        <taxon>metagenomes</taxon>
        <taxon>organismal metagenomes</taxon>
    </lineage>
</organism>
<name>A0A6C0KKM9_9ZZZZ</name>
<dbReference type="AlphaFoldDB" id="A0A6C0KKM9"/>
<proteinExistence type="predicted"/>
<evidence type="ECO:0000313" key="1">
    <source>
        <dbReference type="EMBL" id="QHU17250.1"/>
    </source>
</evidence>
<reference evidence="1" key="1">
    <citation type="journal article" date="2020" name="Nature">
        <title>Giant virus diversity and host interactions through global metagenomics.</title>
        <authorList>
            <person name="Schulz F."/>
            <person name="Roux S."/>
            <person name="Paez-Espino D."/>
            <person name="Jungbluth S."/>
            <person name="Walsh D.A."/>
            <person name="Denef V.J."/>
            <person name="McMahon K.D."/>
            <person name="Konstantinidis K.T."/>
            <person name="Eloe-Fadrosh E.A."/>
            <person name="Kyrpides N.C."/>
            <person name="Woyke T."/>
        </authorList>
    </citation>
    <scope>NUCLEOTIDE SEQUENCE</scope>
    <source>
        <strain evidence="1">GVMAG-S-3300012000-57</strain>
    </source>
</reference>